<keyword evidence="1" id="KW-0472">Membrane</keyword>
<dbReference type="InterPro" id="IPR055301">
    <property type="entry name" value="Lea14-like_2"/>
</dbReference>
<sequence length="219" mass="24840">MSEMTGRSSSNPGSRYARNISTEELIAGFSSRKRERKISKCFVYSLVIFVMMMFICLILALLMSHMEDPKIEFKSARLMNSTNNYHNVSSTSPFNVTIVARVILTSPKFVSFDYQKSTVSVRYENSGECVGVSKIKAATVEAMETRDMDLKVHMSFGTKELVKPDLTDSTNSHMLKLRSYAKLSGTLHTFKLLKKRKTIQVSCTINLDFTSFSNQNFRC</sequence>
<accession>A0A4D6LUR9</accession>
<reference evidence="2 3" key="1">
    <citation type="submission" date="2019-04" db="EMBL/GenBank/DDBJ databases">
        <title>An improved genome assembly and genetic linkage map for asparagus bean, Vigna unguiculata ssp. sesquipedialis.</title>
        <authorList>
            <person name="Xia Q."/>
            <person name="Zhang R."/>
            <person name="Dong Y."/>
        </authorList>
    </citation>
    <scope>NUCLEOTIDE SEQUENCE [LARGE SCALE GENOMIC DNA]</scope>
    <source>
        <tissue evidence="2">Leaf</tissue>
    </source>
</reference>
<name>A0A4D6LUR9_VIGUN</name>
<dbReference type="Proteomes" id="UP000501690">
    <property type="component" value="Linkage Group LG4"/>
</dbReference>
<gene>
    <name evidence="2" type="ORF">DEO72_LG4g2661</name>
</gene>
<evidence type="ECO:0000256" key="1">
    <source>
        <dbReference type="SAM" id="Phobius"/>
    </source>
</evidence>
<dbReference type="EMBL" id="CP039348">
    <property type="protein sequence ID" value="QCD91694.1"/>
    <property type="molecule type" value="Genomic_DNA"/>
</dbReference>
<keyword evidence="3" id="KW-1185">Reference proteome</keyword>
<proteinExistence type="predicted"/>
<dbReference type="OrthoDB" id="1894389at2759"/>
<dbReference type="Gramene" id="Vigun02g179400.1.v1.2">
    <property type="protein sequence ID" value="Vigun02g179400.1.v1.2.CDS.1"/>
    <property type="gene ID" value="Vigun02g179400.v1.2"/>
</dbReference>
<keyword evidence="1" id="KW-1133">Transmembrane helix</keyword>
<evidence type="ECO:0000313" key="3">
    <source>
        <dbReference type="Proteomes" id="UP000501690"/>
    </source>
</evidence>
<feature type="transmembrane region" description="Helical" evidence="1">
    <location>
        <begin position="41"/>
        <end position="63"/>
    </location>
</feature>
<protein>
    <submittedName>
        <fullName evidence="2">Late embryogenesis abundant protein</fullName>
    </submittedName>
</protein>
<organism evidence="2 3">
    <name type="scientific">Vigna unguiculata</name>
    <name type="common">Cowpea</name>
    <dbReference type="NCBI Taxonomy" id="3917"/>
    <lineage>
        <taxon>Eukaryota</taxon>
        <taxon>Viridiplantae</taxon>
        <taxon>Streptophyta</taxon>
        <taxon>Embryophyta</taxon>
        <taxon>Tracheophyta</taxon>
        <taxon>Spermatophyta</taxon>
        <taxon>Magnoliopsida</taxon>
        <taxon>eudicotyledons</taxon>
        <taxon>Gunneridae</taxon>
        <taxon>Pentapetalae</taxon>
        <taxon>rosids</taxon>
        <taxon>fabids</taxon>
        <taxon>Fabales</taxon>
        <taxon>Fabaceae</taxon>
        <taxon>Papilionoideae</taxon>
        <taxon>50 kb inversion clade</taxon>
        <taxon>NPAAA clade</taxon>
        <taxon>indigoferoid/millettioid clade</taxon>
        <taxon>Phaseoleae</taxon>
        <taxon>Vigna</taxon>
    </lineage>
</organism>
<dbReference type="AlphaFoldDB" id="A0A4D6LUR9"/>
<keyword evidence="1" id="KW-0812">Transmembrane</keyword>
<dbReference type="PANTHER" id="PTHR31852">
    <property type="entry name" value="LATE EMBRYOGENESIS ABUNDANT (LEA) HYDROXYPROLINE-RICH GLYCOPROTEIN FAMILY"/>
    <property type="match status" value="1"/>
</dbReference>
<evidence type="ECO:0000313" key="2">
    <source>
        <dbReference type="EMBL" id="QCD91694.1"/>
    </source>
</evidence>